<evidence type="ECO:0000313" key="3">
    <source>
        <dbReference type="EMBL" id="MFI6498455.1"/>
    </source>
</evidence>
<keyword evidence="2" id="KW-0472">Membrane</keyword>
<comment type="caution">
    <text evidence="3">The sequence shown here is derived from an EMBL/GenBank/DDBJ whole genome shotgun (WGS) entry which is preliminary data.</text>
</comment>
<reference evidence="3 4" key="1">
    <citation type="submission" date="2024-10" db="EMBL/GenBank/DDBJ databases">
        <title>The Natural Products Discovery Center: Release of the First 8490 Sequenced Strains for Exploring Actinobacteria Biosynthetic Diversity.</title>
        <authorList>
            <person name="Kalkreuter E."/>
            <person name="Kautsar S.A."/>
            <person name="Yang D."/>
            <person name="Bader C.D."/>
            <person name="Teijaro C.N."/>
            <person name="Fluegel L."/>
            <person name="Davis C.M."/>
            <person name="Simpson J.R."/>
            <person name="Lauterbach L."/>
            <person name="Steele A.D."/>
            <person name="Gui C."/>
            <person name="Meng S."/>
            <person name="Li G."/>
            <person name="Viehrig K."/>
            <person name="Ye F."/>
            <person name="Su P."/>
            <person name="Kiefer A.F."/>
            <person name="Nichols A."/>
            <person name="Cepeda A.J."/>
            <person name="Yan W."/>
            <person name="Fan B."/>
            <person name="Jiang Y."/>
            <person name="Adhikari A."/>
            <person name="Zheng C.-J."/>
            <person name="Schuster L."/>
            <person name="Cowan T.M."/>
            <person name="Smanski M.J."/>
            <person name="Chevrette M.G."/>
            <person name="De Carvalho L.P.S."/>
            <person name="Shen B."/>
        </authorList>
    </citation>
    <scope>NUCLEOTIDE SEQUENCE [LARGE SCALE GENOMIC DNA]</scope>
    <source>
        <strain evidence="3 4">NPDC050545</strain>
    </source>
</reference>
<evidence type="ECO:0000313" key="4">
    <source>
        <dbReference type="Proteomes" id="UP001612741"/>
    </source>
</evidence>
<sequence length="353" mass="38128">MNEFDQVSQARPDVPPYDPGTKAMARDQLVAAGRKRVTWRKPYTFAVAGALALAVAAATAAFLPAGTEQAPPRQSAAMPEIALMSAEQVLGRAAGAAAEELDPRDDQYVLVESQTMYTSQAFGEGGKEDRWLYRTKRKIWLRADGKRDAQGREGVLEIEGLDPVAYPGWKIPKMAYEKGTEVMPLVYCSGTSPYAKNFTTLKQLPTDPEAMKAHLYKSFPATGDKGMSPEYQVWDGASELLRESYMPPAQRAALFKALGTLPGITVTENAEDAAGRKGYGVGGVWRGERSELIFDKENYTLLGERSVVVDEKEGQAPVGSLLASTAQLSVSVSDTAPDAPVTEKEQCQPGQGG</sequence>
<gene>
    <name evidence="3" type="ORF">ACIBG2_13765</name>
</gene>
<feature type="transmembrane region" description="Helical" evidence="2">
    <location>
        <begin position="43"/>
        <end position="63"/>
    </location>
</feature>
<evidence type="ECO:0000256" key="1">
    <source>
        <dbReference type="SAM" id="MobiDB-lite"/>
    </source>
</evidence>
<keyword evidence="2" id="KW-0812">Transmembrane</keyword>
<dbReference type="RefSeq" id="WP_397081699.1">
    <property type="nucleotide sequence ID" value="NZ_JBITGY010000003.1"/>
</dbReference>
<name>A0ABW7YS73_9ACTN</name>
<keyword evidence="2" id="KW-1133">Transmembrane helix</keyword>
<proteinExistence type="predicted"/>
<organism evidence="3 4">
    <name type="scientific">Nonomuraea typhae</name>
    <dbReference type="NCBI Taxonomy" id="2603600"/>
    <lineage>
        <taxon>Bacteria</taxon>
        <taxon>Bacillati</taxon>
        <taxon>Actinomycetota</taxon>
        <taxon>Actinomycetes</taxon>
        <taxon>Streptosporangiales</taxon>
        <taxon>Streptosporangiaceae</taxon>
        <taxon>Nonomuraea</taxon>
    </lineage>
</organism>
<feature type="region of interest" description="Disordered" evidence="1">
    <location>
        <begin position="333"/>
        <end position="353"/>
    </location>
</feature>
<keyword evidence="4" id="KW-1185">Reference proteome</keyword>
<accession>A0ABW7YS73</accession>
<feature type="region of interest" description="Disordered" evidence="1">
    <location>
        <begin position="1"/>
        <end position="21"/>
    </location>
</feature>
<dbReference type="NCBIfam" id="NF038083">
    <property type="entry name" value="CU044_5270_fam"/>
    <property type="match status" value="1"/>
</dbReference>
<dbReference type="Proteomes" id="UP001612741">
    <property type="component" value="Unassembled WGS sequence"/>
</dbReference>
<evidence type="ECO:0000256" key="2">
    <source>
        <dbReference type="SAM" id="Phobius"/>
    </source>
</evidence>
<dbReference type="EMBL" id="JBITGY010000003">
    <property type="protein sequence ID" value="MFI6498455.1"/>
    <property type="molecule type" value="Genomic_DNA"/>
</dbReference>
<dbReference type="InterPro" id="IPR047789">
    <property type="entry name" value="CU044_5270-like"/>
</dbReference>
<protein>
    <submittedName>
        <fullName evidence="3">CU044_5270 family protein</fullName>
    </submittedName>
</protein>